<feature type="region of interest" description="Disordered" evidence="1">
    <location>
        <begin position="340"/>
        <end position="362"/>
    </location>
</feature>
<feature type="region of interest" description="Disordered" evidence="1">
    <location>
        <begin position="233"/>
        <end position="283"/>
    </location>
</feature>
<name>Q9N882_PLAVI</name>
<protein>
    <submittedName>
        <fullName evidence="2">Vir29 protein</fullName>
    </submittedName>
</protein>
<dbReference type="EMBL" id="AL360354">
    <property type="protein sequence ID" value="CAB96716.1"/>
    <property type="molecule type" value="Genomic_DNA"/>
</dbReference>
<dbReference type="AlphaFoldDB" id="Q9N882"/>
<reference evidence="2" key="1">
    <citation type="submission" date="2000-06" db="EMBL/GenBank/DDBJ databases">
        <authorList>
            <person name="Oliver K."/>
            <person name="Bowman S."/>
            <person name="Hall N."/>
            <person name="Quail M."/>
            <person name="Rajandream M.A."/>
            <person name="Harris D."/>
            <person name="del Portillo H.A."/>
            <person name="Lanzer M."/>
            <person name="Barrell B.G."/>
        </authorList>
    </citation>
    <scope>NUCLEOTIDE SEQUENCE</scope>
</reference>
<dbReference type="VEuPathDB" id="PlasmoDB:PVPAM_080010800"/>
<dbReference type="VEuPathDB" id="PlasmoDB:PVP01_0004550"/>
<sequence>MPEILDENELLLLPTQKIYDKLNNGKDGCQNDAFYKLAKGILNHYYVHPDVHEKILKGLCYAYGNNIQDETVNDICNFLYYWLGYILYDNLNRIIHFDSVINNIFSILIIRDGKKCTAPPYYNMSEGKYFKNIKLFFDYSKDYDIYKDQLDPKKTPLCIIEYKKYLQTYVDTYNEFEGECKNGRTPSGYCKAFNEYFDSKDRAKLSNWTCNLQNKEPEKEREEEQVAGEPLLQRAQGMEVNPAKDVKQFSSGSGEEEKPHGFSDNDLRGGTPELDRVSGPADTYSISRTTKTIATTASVAGILVPPFLVYNFTPVRSWINKLLGRNQMYRNPLTERELTENSYQPHHFDSERNRYNISYRPE</sequence>
<gene>
    <name evidence="2" type="primary">vir29</name>
</gene>
<evidence type="ECO:0000256" key="1">
    <source>
        <dbReference type="SAM" id="MobiDB-lite"/>
    </source>
</evidence>
<dbReference type="Pfam" id="PF05795">
    <property type="entry name" value="Plasmodium_Vir"/>
    <property type="match status" value="1"/>
</dbReference>
<feature type="compositionally biased region" description="Basic and acidic residues" evidence="1">
    <location>
        <begin position="255"/>
        <end position="267"/>
    </location>
</feature>
<organism evidence="2">
    <name type="scientific">Plasmodium vivax</name>
    <name type="common">malaria parasite P. vivax</name>
    <dbReference type="NCBI Taxonomy" id="5855"/>
    <lineage>
        <taxon>Eukaryota</taxon>
        <taxon>Sar</taxon>
        <taxon>Alveolata</taxon>
        <taxon>Apicomplexa</taxon>
        <taxon>Aconoidasida</taxon>
        <taxon>Haemosporida</taxon>
        <taxon>Plasmodiidae</taxon>
        <taxon>Plasmodium</taxon>
        <taxon>Plasmodium (Plasmodium)</taxon>
    </lineage>
</organism>
<accession>Q9N882</accession>
<dbReference type="VEuPathDB" id="PlasmoDB:PVW1_000007700"/>
<dbReference type="InterPro" id="IPR008780">
    <property type="entry name" value="Plasmodium_Vir"/>
</dbReference>
<proteinExistence type="predicted"/>
<evidence type="ECO:0000313" key="2">
    <source>
        <dbReference type="EMBL" id="CAB96716.1"/>
    </source>
</evidence>